<sequence>MTSRLDRLFALLENCPNASLRTTAAEQLGEVARNCPSNIDYVFTRLLPLLRHKNWVSRIAASEAIRSIVRHLPDWNPTLQCQSNMDQKCIPVNGFLSLSELRIDCVLAQGARLYSMDARELDKSNKRSSFDRCKRNDEGTMESDVCEPQTDMHSPQVLPSVQRQEINSHLGLENDSMLTQVLETHTDVSINNWITPDDMNDEAQSGFTQLDVESCVRSTYVVTTVTDKKKTNPCQSSVQCDAKRIKLDSPSDVTLGKSDLDAQATNSEHNQYSFHWPLDKLCTTLLGDLWALRWETRHGAASGLRELLSEPKHTRQAGKHFGQSLIEMDAYHYQYLEDIVVRVLCTLALDQLSDFISDEVVAPVRETAAQLLGVLSLHLTIEQVLLVTKHLVFLASLNDETVTQLCSNMPCHKNSTNISKNSWMIAHGGLLGIKYLLAARKDLKDSLLPHVAPCLISRLFGIPITIHTQTASQPSDNPSTLNAINTVLDDEDMRAAAASALLPIVDAVWIGSLSQDEYNLFVNHVWSLIHNTPSDLSPSTGPVLSLVCALTKAEWERRQSVGNHISTIKSEEEVSIRQIDMNTKIMIIIELLHHVTSSIRQSALSTLQCVVESCEDKVASLSVDTLQVILDNLFLRILLESYASIRATVTSLTIKIIQSAQTDCLVQASIRRLDIWLCQVMQPTGIPYPNKFLVTCLKSSDVQLSTSGLNASNDEMSYLPVKSAINADSHITSSNQPIVFIPQHTYCIGGFQCLTTSRSEMESYVLETRISAVRVLAYLCSRICQYNQLVPVHLLPCVSDTPGSSSTSTFPSSANNNNNNSSISVLNYVIGQLLCQLHLKDRLAMQRFISGLLLSTWSLLSPFSSCLPSINYIDYNDINNSTNALNNLSNSLNKVSQMDTITYNWANLLNDSSPTLLSCHLDQLKNLSDQLFSNIQTDLHDIAKQLRGRLESCLTEVIYYEEILAPFKLMQEDCRELIRLMKSCGLSVDTQIPANGVLTIVHCKSLLQTVNETVHSERQYPQHKASCVIDSSLIDRLICQLEKTQNTVDHCLTLQLYLGNRVELGIACAFASMNWILPGRLSLLIRPLMDTIRCMKPCVNQPSNTLHSLNSRSYQTTSLSNAASTTTTTIPSISDCSNSNNSGSSSVVGGNAFIDLLPIGTCVYLQRLAACCLARLLWLEWRMLLSAKLPPSSASINNNSLLPNTSKAAAKVIKNLTSYLMEFDPEGNQQSNEDLSLAEAKIACGNPLSTYRLDMATTTSSLSFEAQCQSSQYRGAYITLSCICYTFITLYHYEEVNDAYLSSSASLSSCLTLKSYDHHLSNSSLNSLRFGIPSLWHLIWINPVKIIISLYSQLGIVIKNGNYTEGGGEIHVTSGSSYSILRKLTSAIKVNMSKVNVIDLPKSTHDELMAGLVVLSTCLNVILPCIDPDREENSCYKEYDISFEQIIWLGSLVIRLPHIAYRRVGARLLANLTLLRPIHTLNILLSLLLFSNNGTFLPTDSLICIGTLETFLTIVEKFSNVHNSSTYAPQDVPPVILDDPLVEPNSELYLSVMHKCFMSFDSEHTVLNSESKPSNTLTANADRYTTNNSNSNNGGMADLSSSNSLKLFLPYLVILLTPTLKLISSSNQQIRSVAGKLFTALLNLLPLEVSLPNPEKMTEAFKHIRAEQREFIDSLLHPDRIQLYNLPIKVNATLRTYQQEGVNWLCFLNRYGLNGVLCDDLGLGKTLQTICILAGSHHELKHSILNTTYECIISNESVVTNRNINDKLPISLVVCPSTLCAHWFHEIQHFAQIEDLNPLIYAGSPTVRLNLQSKLRQHDVIITSYDSVRHDAELFQSVNWNYIVLDEGHIIKSSKSKITHAVKQLVAQHRLILTGTPIQNRVSELWSLFDFLMPEFLGTEQYFLANFARPVAASRDLKASKVDQRTGQLALEKLHRLVLPFMLRRLKEDVMQDLPPKIIQDFACKMTPVQRKLYESFQKTDEGQKVMDIISTTSSCGTHSEHHPTLLSSVSSPHGFHALRYFQAVCNHPCLVLKSNHPLLDKIKQEFCIESMDHLRSVNFSGKLLALCRLLTDCGFGSPNSIDSCSYPPTLSSACTPLRDFDSNPRLLNQHRALIFFQTREMLQLTADMLKEQFPWITSTRLDGTVPVGERHSRVVKFNQDPSIDIMLLTTAVGGLGLNLTGADTVIFVEHDWNPSKDLQAMDRAHRIGQLRTVNVYRLITEDSVEEQIMNLQAFKLHLATTVLTPDNKSLREMDTQHLFDRLMANNDDRVSRETRTVDQFASLDDLEACYEAEYNLDTFVSRLKSN</sequence>
<dbReference type="PANTHER" id="PTHR36498">
    <property type="entry name" value="TATA-BINDING PROTEIN-ASSOCIATED FACTOR 172"/>
    <property type="match status" value="1"/>
</dbReference>
<comment type="subcellular location">
    <subcellularLocation>
        <location evidence="1">Nucleus</location>
    </subcellularLocation>
</comment>
<dbReference type="InterPro" id="IPR049730">
    <property type="entry name" value="SNF2/RAD54-like_C"/>
</dbReference>
<dbReference type="GO" id="GO:0005524">
    <property type="term" value="F:ATP binding"/>
    <property type="evidence" value="ECO:0007669"/>
    <property type="project" value="UniProtKB-KW"/>
</dbReference>
<dbReference type="InterPro" id="IPR001650">
    <property type="entry name" value="Helicase_C-like"/>
</dbReference>
<dbReference type="SMART" id="SM00490">
    <property type="entry name" value="HELICc"/>
    <property type="match status" value="1"/>
</dbReference>
<dbReference type="PANTHER" id="PTHR36498:SF1">
    <property type="entry name" value="TATA-BINDING PROTEIN-ASSOCIATED FACTOR 172"/>
    <property type="match status" value="1"/>
</dbReference>
<keyword evidence="4" id="KW-0378">Hydrolase</keyword>
<feature type="compositionally biased region" description="Polar residues" evidence="9">
    <location>
        <begin position="1569"/>
        <end position="1579"/>
    </location>
</feature>
<dbReference type="SUPFAM" id="SSF48371">
    <property type="entry name" value="ARM repeat"/>
    <property type="match status" value="1"/>
</dbReference>
<dbReference type="Gene3D" id="3.40.50.10810">
    <property type="entry name" value="Tandem AAA-ATPase domain"/>
    <property type="match status" value="1"/>
</dbReference>
<dbReference type="InterPro" id="IPR044972">
    <property type="entry name" value="Mot1"/>
</dbReference>
<keyword evidence="2" id="KW-0677">Repeat</keyword>
<feature type="domain" description="Helicase C-terminal" evidence="11">
    <location>
        <begin position="2100"/>
        <end position="2250"/>
    </location>
</feature>
<dbReference type="CDD" id="cd17999">
    <property type="entry name" value="DEXHc_Mot1"/>
    <property type="match status" value="1"/>
</dbReference>
<evidence type="ECO:0000256" key="2">
    <source>
        <dbReference type="ARBA" id="ARBA00022737"/>
    </source>
</evidence>
<keyword evidence="13" id="KW-1185">Reference proteome</keyword>
<keyword evidence="7" id="KW-0238">DNA-binding</keyword>
<evidence type="ECO:0000259" key="10">
    <source>
        <dbReference type="PROSITE" id="PS51192"/>
    </source>
</evidence>
<feature type="compositionally biased region" description="Basic and acidic residues" evidence="9">
    <location>
        <begin position="129"/>
        <end position="138"/>
    </location>
</feature>
<keyword evidence="3" id="KW-0547">Nucleotide-binding</keyword>
<accession>A0AAE2D288</accession>
<dbReference type="SMART" id="SM00487">
    <property type="entry name" value="DEXDc"/>
    <property type="match status" value="1"/>
</dbReference>
<protein>
    <recommendedName>
        <fullName evidence="14">TATA-binding protein-associated factor</fullName>
    </recommendedName>
</protein>
<gene>
    <name evidence="12" type="ORF">MN116_007918</name>
</gene>
<feature type="region of interest" description="Disordered" evidence="9">
    <location>
        <begin position="1569"/>
        <end position="1595"/>
    </location>
</feature>
<dbReference type="InterPro" id="IPR016024">
    <property type="entry name" value="ARM-type_fold"/>
</dbReference>
<dbReference type="InterPro" id="IPR044078">
    <property type="entry name" value="Mot1_ATP-bd"/>
</dbReference>
<dbReference type="SUPFAM" id="SSF52540">
    <property type="entry name" value="P-loop containing nucleoside triphosphate hydrolases"/>
    <property type="match status" value="2"/>
</dbReference>
<evidence type="ECO:0000256" key="4">
    <source>
        <dbReference type="ARBA" id="ARBA00022801"/>
    </source>
</evidence>
<name>A0AAE2D288_SCHME</name>
<organism evidence="12 13">
    <name type="scientific">Schistosoma mekongi</name>
    <name type="common">Parasitic worm</name>
    <dbReference type="NCBI Taxonomy" id="38744"/>
    <lineage>
        <taxon>Eukaryota</taxon>
        <taxon>Metazoa</taxon>
        <taxon>Spiralia</taxon>
        <taxon>Lophotrochozoa</taxon>
        <taxon>Platyhelminthes</taxon>
        <taxon>Trematoda</taxon>
        <taxon>Digenea</taxon>
        <taxon>Strigeidida</taxon>
        <taxon>Schistosomatoidea</taxon>
        <taxon>Schistosomatidae</taxon>
        <taxon>Schistosoma</taxon>
    </lineage>
</organism>
<feature type="domain" description="Helicase ATP-binding" evidence="10">
    <location>
        <begin position="1706"/>
        <end position="1895"/>
    </location>
</feature>
<dbReference type="GO" id="GO:0005634">
    <property type="term" value="C:nucleus"/>
    <property type="evidence" value="ECO:0007669"/>
    <property type="project" value="UniProtKB-SubCell"/>
</dbReference>
<dbReference type="GO" id="GO:0004386">
    <property type="term" value="F:helicase activity"/>
    <property type="evidence" value="ECO:0007669"/>
    <property type="project" value="UniProtKB-KW"/>
</dbReference>
<evidence type="ECO:0000256" key="8">
    <source>
        <dbReference type="ARBA" id="ARBA00023242"/>
    </source>
</evidence>
<dbReference type="EMBL" id="JALJAT010000006">
    <property type="protein sequence ID" value="KAK4468743.1"/>
    <property type="molecule type" value="Genomic_DNA"/>
</dbReference>
<dbReference type="InterPro" id="IPR014001">
    <property type="entry name" value="Helicase_ATP-bd"/>
</dbReference>
<evidence type="ECO:0000256" key="7">
    <source>
        <dbReference type="ARBA" id="ARBA00023125"/>
    </source>
</evidence>
<reference evidence="12" key="2">
    <citation type="journal article" date="2023" name="Infect Dis Poverty">
        <title>Chromosome-scale genome of the human blood fluke Schistosoma mekongi and its implications for public health.</title>
        <authorList>
            <person name="Zhou M."/>
            <person name="Xu L."/>
            <person name="Xu D."/>
            <person name="Chen W."/>
            <person name="Khan J."/>
            <person name="Hu Y."/>
            <person name="Huang H."/>
            <person name="Wei H."/>
            <person name="Zhang Y."/>
            <person name="Chusongsang P."/>
            <person name="Tanasarnprasert K."/>
            <person name="Hu X."/>
            <person name="Limpanont Y."/>
            <person name="Lv Z."/>
        </authorList>
    </citation>
    <scope>NUCLEOTIDE SEQUENCE</scope>
    <source>
        <strain evidence="12">LV_2022a</strain>
    </source>
</reference>
<dbReference type="InterPro" id="IPR022707">
    <property type="entry name" value="Mot1_central_dom"/>
</dbReference>
<feature type="compositionally biased region" description="Low complexity" evidence="9">
    <location>
        <begin position="1585"/>
        <end position="1595"/>
    </location>
</feature>
<dbReference type="Pfam" id="PF12054">
    <property type="entry name" value="DUF3535"/>
    <property type="match status" value="1"/>
</dbReference>
<evidence type="ECO:0008006" key="14">
    <source>
        <dbReference type="Google" id="ProtNLM"/>
    </source>
</evidence>
<keyword evidence="6" id="KW-0067">ATP-binding</keyword>
<proteinExistence type="predicted"/>
<dbReference type="CDD" id="cd18793">
    <property type="entry name" value="SF2_C_SNF"/>
    <property type="match status" value="1"/>
</dbReference>
<dbReference type="GO" id="GO:0017025">
    <property type="term" value="F:TBP-class protein binding"/>
    <property type="evidence" value="ECO:0007669"/>
    <property type="project" value="InterPro"/>
</dbReference>
<evidence type="ECO:0000256" key="5">
    <source>
        <dbReference type="ARBA" id="ARBA00022806"/>
    </source>
</evidence>
<dbReference type="InterPro" id="IPR011989">
    <property type="entry name" value="ARM-like"/>
</dbReference>
<feature type="region of interest" description="Disordered" evidence="9">
    <location>
        <begin position="129"/>
        <end position="153"/>
    </location>
</feature>
<evidence type="ECO:0000259" key="11">
    <source>
        <dbReference type="PROSITE" id="PS51194"/>
    </source>
</evidence>
<dbReference type="InterPro" id="IPR038718">
    <property type="entry name" value="SNF2-like_sf"/>
</dbReference>
<evidence type="ECO:0000256" key="1">
    <source>
        <dbReference type="ARBA" id="ARBA00004123"/>
    </source>
</evidence>
<dbReference type="InterPro" id="IPR027417">
    <property type="entry name" value="P-loop_NTPase"/>
</dbReference>
<keyword evidence="5" id="KW-0347">Helicase</keyword>
<dbReference type="GO" id="GO:0016887">
    <property type="term" value="F:ATP hydrolysis activity"/>
    <property type="evidence" value="ECO:0007669"/>
    <property type="project" value="InterPro"/>
</dbReference>
<evidence type="ECO:0000313" key="13">
    <source>
        <dbReference type="Proteomes" id="UP001292079"/>
    </source>
</evidence>
<dbReference type="Gene3D" id="3.40.50.300">
    <property type="entry name" value="P-loop containing nucleotide triphosphate hydrolases"/>
    <property type="match status" value="1"/>
</dbReference>
<evidence type="ECO:0000313" key="12">
    <source>
        <dbReference type="EMBL" id="KAK4468743.1"/>
    </source>
</evidence>
<reference evidence="12" key="1">
    <citation type="submission" date="2022-04" db="EMBL/GenBank/DDBJ databases">
        <authorList>
            <person name="Xu L."/>
            <person name="Lv Z."/>
        </authorList>
    </citation>
    <scope>NUCLEOTIDE SEQUENCE</scope>
    <source>
        <strain evidence="12">LV_2022a</strain>
    </source>
</reference>
<evidence type="ECO:0000256" key="9">
    <source>
        <dbReference type="SAM" id="MobiDB-lite"/>
    </source>
</evidence>
<dbReference type="Pfam" id="PF00271">
    <property type="entry name" value="Helicase_C"/>
    <property type="match status" value="1"/>
</dbReference>
<keyword evidence="8" id="KW-0539">Nucleus</keyword>
<dbReference type="Pfam" id="PF00176">
    <property type="entry name" value="SNF2-rel_dom"/>
    <property type="match status" value="1"/>
</dbReference>
<dbReference type="InterPro" id="IPR000330">
    <property type="entry name" value="SNF2_N"/>
</dbReference>
<comment type="caution">
    <text evidence="12">The sequence shown here is derived from an EMBL/GenBank/DDBJ whole genome shotgun (WGS) entry which is preliminary data.</text>
</comment>
<dbReference type="Proteomes" id="UP001292079">
    <property type="component" value="Unassembled WGS sequence"/>
</dbReference>
<dbReference type="PROSITE" id="PS51192">
    <property type="entry name" value="HELICASE_ATP_BIND_1"/>
    <property type="match status" value="1"/>
</dbReference>
<dbReference type="GO" id="GO:0003677">
    <property type="term" value="F:DNA binding"/>
    <property type="evidence" value="ECO:0007669"/>
    <property type="project" value="UniProtKB-KW"/>
</dbReference>
<evidence type="ECO:0000256" key="6">
    <source>
        <dbReference type="ARBA" id="ARBA00022840"/>
    </source>
</evidence>
<dbReference type="PROSITE" id="PS51194">
    <property type="entry name" value="HELICASE_CTER"/>
    <property type="match status" value="1"/>
</dbReference>
<evidence type="ECO:0000256" key="3">
    <source>
        <dbReference type="ARBA" id="ARBA00022741"/>
    </source>
</evidence>
<dbReference type="Gene3D" id="1.25.10.10">
    <property type="entry name" value="Leucine-rich Repeat Variant"/>
    <property type="match status" value="2"/>
</dbReference>